<comment type="caution">
    <text evidence="2">The sequence shown here is derived from an EMBL/GenBank/DDBJ whole genome shotgun (WGS) entry which is preliminary data.</text>
</comment>
<feature type="region of interest" description="Disordered" evidence="1">
    <location>
        <begin position="1"/>
        <end position="29"/>
    </location>
</feature>
<name>A0ABV0NZA0_9TELE</name>
<feature type="non-terminal residue" evidence="2">
    <location>
        <position position="1"/>
    </location>
</feature>
<reference evidence="2 3" key="1">
    <citation type="submission" date="2021-06" db="EMBL/GenBank/DDBJ databases">
        <authorList>
            <person name="Palmer J.M."/>
        </authorList>
    </citation>
    <scope>NUCLEOTIDE SEQUENCE [LARGE SCALE GENOMIC DNA]</scope>
    <source>
        <strain evidence="2 3">GA_2019</strain>
        <tissue evidence="2">Muscle</tissue>
    </source>
</reference>
<accession>A0ABV0NZA0</accession>
<evidence type="ECO:0000313" key="2">
    <source>
        <dbReference type="EMBL" id="MEQ2176693.1"/>
    </source>
</evidence>
<evidence type="ECO:0000256" key="1">
    <source>
        <dbReference type="SAM" id="MobiDB-lite"/>
    </source>
</evidence>
<gene>
    <name evidence="2" type="ORF">GOODEAATRI_030628</name>
</gene>
<proteinExistence type="predicted"/>
<organism evidence="2 3">
    <name type="scientific">Goodea atripinnis</name>
    <dbReference type="NCBI Taxonomy" id="208336"/>
    <lineage>
        <taxon>Eukaryota</taxon>
        <taxon>Metazoa</taxon>
        <taxon>Chordata</taxon>
        <taxon>Craniata</taxon>
        <taxon>Vertebrata</taxon>
        <taxon>Euteleostomi</taxon>
        <taxon>Actinopterygii</taxon>
        <taxon>Neopterygii</taxon>
        <taxon>Teleostei</taxon>
        <taxon>Neoteleostei</taxon>
        <taxon>Acanthomorphata</taxon>
        <taxon>Ovalentaria</taxon>
        <taxon>Atherinomorphae</taxon>
        <taxon>Cyprinodontiformes</taxon>
        <taxon>Goodeidae</taxon>
        <taxon>Goodea</taxon>
    </lineage>
</organism>
<dbReference type="EMBL" id="JAHRIO010054880">
    <property type="protein sequence ID" value="MEQ2176693.1"/>
    <property type="molecule type" value="Genomic_DNA"/>
</dbReference>
<protein>
    <submittedName>
        <fullName evidence="2">Uncharacterized protein</fullName>
    </submittedName>
</protein>
<evidence type="ECO:0000313" key="3">
    <source>
        <dbReference type="Proteomes" id="UP001476798"/>
    </source>
</evidence>
<keyword evidence="3" id="KW-1185">Reference proteome</keyword>
<sequence length="91" mass="10170">GKARGGGPYPPGEKRRRRHNPQEMGQKNLGDAVVFGETGREQSQENAVEAKSCIALGRGSTRRQTLAPNSWRKWVLKLVVDSEKTAWRVEL</sequence>
<dbReference type="Proteomes" id="UP001476798">
    <property type="component" value="Unassembled WGS sequence"/>
</dbReference>